<comment type="caution">
    <text evidence="2">The sequence shown here is derived from an EMBL/GenBank/DDBJ whole genome shotgun (WGS) entry which is preliminary data.</text>
</comment>
<protein>
    <recommendedName>
        <fullName evidence="1">Segregation and condensation protein A</fullName>
    </recommendedName>
</protein>
<dbReference type="EMBL" id="SJPH01000002">
    <property type="protein sequence ID" value="TWT47725.1"/>
    <property type="molecule type" value="Genomic_DNA"/>
</dbReference>
<dbReference type="Gene3D" id="6.10.250.2410">
    <property type="match status" value="1"/>
</dbReference>
<evidence type="ECO:0000313" key="3">
    <source>
        <dbReference type="Proteomes" id="UP000318995"/>
    </source>
</evidence>
<keyword evidence="3" id="KW-1185">Reference proteome</keyword>
<dbReference type="PANTHER" id="PTHR33969">
    <property type="entry name" value="SEGREGATION AND CONDENSATION PROTEIN A"/>
    <property type="match status" value="1"/>
</dbReference>
<dbReference type="RefSeq" id="WP_146572534.1">
    <property type="nucleotide sequence ID" value="NZ_SJPH01000002.1"/>
</dbReference>
<evidence type="ECO:0000313" key="2">
    <source>
        <dbReference type="EMBL" id="TWT47725.1"/>
    </source>
</evidence>
<dbReference type="OrthoDB" id="9811016at2"/>
<proteinExistence type="predicted"/>
<gene>
    <name evidence="2" type="primary">scpA</name>
    <name evidence="2" type="ORF">Pla111_13450</name>
</gene>
<dbReference type="PANTHER" id="PTHR33969:SF2">
    <property type="entry name" value="SEGREGATION AND CONDENSATION PROTEIN A"/>
    <property type="match status" value="1"/>
</dbReference>
<dbReference type="Proteomes" id="UP000318995">
    <property type="component" value="Unassembled WGS sequence"/>
</dbReference>
<sequence>MEFRVTIEGFHGPLDLLLYLVRKDEVEVAQLSLSAVIDQYLAHVERLQSLDIDAIGDFLEVATVLIEIKSQMVLPDESVSAPEEVIESQHDLVERLLEYKEFRDLAERLAARNEAWGARRSRRALPPVTEEPTTRPIEAIEVWDLVSAFSRVMSERLAKPAEPTTIRYDDTPVHVHMQRIDKHLRSATAPVPFEELFIEGPVHRSTLVGLFLAILELVRYGHALAEQPERFGPIVVLPGPRPLPAGFGQTTLSAA</sequence>
<accession>A0A5C5WCD6</accession>
<dbReference type="Pfam" id="PF02616">
    <property type="entry name" value="SMC_ScpA"/>
    <property type="match status" value="1"/>
</dbReference>
<organism evidence="2 3">
    <name type="scientific">Botrimarina hoheduenensis</name>
    <dbReference type="NCBI Taxonomy" id="2528000"/>
    <lineage>
        <taxon>Bacteria</taxon>
        <taxon>Pseudomonadati</taxon>
        <taxon>Planctomycetota</taxon>
        <taxon>Planctomycetia</taxon>
        <taxon>Pirellulales</taxon>
        <taxon>Lacipirellulaceae</taxon>
        <taxon>Botrimarina</taxon>
    </lineage>
</organism>
<evidence type="ECO:0000256" key="1">
    <source>
        <dbReference type="ARBA" id="ARBA00044777"/>
    </source>
</evidence>
<dbReference type="InterPro" id="IPR003768">
    <property type="entry name" value="ScpA"/>
</dbReference>
<dbReference type="AlphaFoldDB" id="A0A5C5WCD6"/>
<reference evidence="2 3" key="1">
    <citation type="submission" date="2019-02" db="EMBL/GenBank/DDBJ databases">
        <title>Deep-cultivation of Planctomycetes and their phenomic and genomic characterization uncovers novel biology.</title>
        <authorList>
            <person name="Wiegand S."/>
            <person name="Jogler M."/>
            <person name="Boedeker C."/>
            <person name="Pinto D."/>
            <person name="Vollmers J."/>
            <person name="Rivas-Marin E."/>
            <person name="Kohn T."/>
            <person name="Peeters S.H."/>
            <person name="Heuer A."/>
            <person name="Rast P."/>
            <person name="Oberbeckmann S."/>
            <person name="Bunk B."/>
            <person name="Jeske O."/>
            <person name="Meyerdierks A."/>
            <person name="Storesund J.E."/>
            <person name="Kallscheuer N."/>
            <person name="Luecker S."/>
            <person name="Lage O.M."/>
            <person name="Pohl T."/>
            <person name="Merkel B.J."/>
            <person name="Hornburger P."/>
            <person name="Mueller R.-W."/>
            <person name="Bruemmer F."/>
            <person name="Labrenz M."/>
            <person name="Spormann A.M."/>
            <person name="Op Den Camp H."/>
            <person name="Overmann J."/>
            <person name="Amann R."/>
            <person name="Jetten M.S.M."/>
            <person name="Mascher T."/>
            <person name="Medema M.H."/>
            <person name="Devos D.P."/>
            <person name="Kaster A.-K."/>
            <person name="Ovreas L."/>
            <person name="Rohde M."/>
            <person name="Galperin M.Y."/>
            <person name="Jogler C."/>
        </authorList>
    </citation>
    <scope>NUCLEOTIDE SEQUENCE [LARGE SCALE GENOMIC DNA]</scope>
    <source>
        <strain evidence="2 3">Pla111</strain>
    </source>
</reference>
<name>A0A5C5WCD6_9BACT</name>